<evidence type="ECO:0000256" key="3">
    <source>
        <dbReference type="ARBA" id="ARBA00022917"/>
    </source>
</evidence>
<evidence type="ECO:0000313" key="7">
    <source>
        <dbReference type="EMBL" id="OGE05121.1"/>
    </source>
</evidence>
<keyword evidence="4" id="KW-0963">Cytoplasm</keyword>
<comment type="subcellular location">
    <subcellularLocation>
        <location evidence="4">Cytoplasm</location>
    </subcellularLocation>
</comment>
<dbReference type="PANTHER" id="PTHR43116:SF3">
    <property type="entry name" value="CLASS I PEPTIDE CHAIN RELEASE FACTOR"/>
    <property type="match status" value="1"/>
</dbReference>
<proteinExistence type="inferred from homology"/>
<dbReference type="AlphaFoldDB" id="A0A1F5HLX7"/>
<dbReference type="HAMAP" id="MF_00094">
    <property type="entry name" value="Rel_fac_2"/>
    <property type="match status" value="1"/>
</dbReference>
<dbReference type="InterPro" id="IPR004374">
    <property type="entry name" value="PrfB"/>
</dbReference>
<evidence type="ECO:0000256" key="4">
    <source>
        <dbReference type="HAMAP-Rule" id="MF_00094"/>
    </source>
</evidence>
<comment type="PTM">
    <text evidence="4">Methylated by PrmC. Methylation increases the termination efficiency of RF2.</text>
</comment>
<keyword evidence="2 4" id="KW-0488">Methylation</keyword>
<dbReference type="EMBL" id="MFBQ01000011">
    <property type="protein sequence ID" value="OGE05121.1"/>
    <property type="molecule type" value="Genomic_DNA"/>
</dbReference>
<evidence type="ECO:0000256" key="2">
    <source>
        <dbReference type="ARBA" id="ARBA00022481"/>
    </source>
</evidence>
<keyword evidence="3 4" id="KW-0648">Protein biosynthesis</keyword>
<accession>A0A1F5HLX7</accession>
<organism evidence="7 8">
    <name type="scientific">Candidatus Curtissbacteria bacterium RIFCSPLOWO2_01_FULL_41_18</name>
    <dbReference type="NCBI Taxonomy" id="1797727"/>
    <lineage>
        <taxon>Bacteria</taxon>
        <taxon>Candidatus Curtissiibacteriota</taxon>
    </lineage>
</organism>
<dbReference type="Gene3D" id="3.30.160.20">
    <property type="match status" value="1"/>
</dbReference>
<dbReference type="Pfam" id="PF00472">
    <property type="entry name" value="RF-1"/>
    <property type="match status" value="1"/>
</dbReference>
<dbReference type="Gene3D" id="3.30.70.1660">
    <property type="match status" value="1"/>
</dbReference>
<dbReference type="GO" id="GO:0016149">
    <property type="term" value="F:translation release factor activity, codon specific"/>
    <property type="evidence" value="ECO:0007669"/>
    <property type="project" value="UniProtKB-UniRule"/>
</dbReference>
<dbReference type="SMART" id="SM00937">
    <property type="entry name" value="PCRF"/>
    <property type="match status" value="1"/>
</dbReference>
<dbReference type="STRING" id="1797727.A3B51_00580"/>
<feature type="modified residue" description="N5-methylglutamine" evidence="4">
    <location>
        <position position="246"/>
    </location>
</feature>
<comment type="caution">
    <text evidence="7">The sequence shown here is derived from an EMBL/GenBank/DDBJ whole genome shotgun (WGS) entry which is preliminary data.</text>
</comment>
<dbReference type="InterPro" id="IPR000352">
    <property type="entry name" value="Pep_chain_release_fac_I"/>
</dbReference>
<comment type="similarity">
    <text evidence="1 4">Belongs to the prokaryotic/mitochondrial release factor family.</text>
</comment>
<evidence type="ECO:0000256" key="5">
    <source>
        <dbReference type="NCBIfam" id="TIGR00020"/>
    </source>
</evidence>
<dbReference type="Pfam" id="PF03462">
    <property type="entry name" value="PCRF"/>
    <property type="match status" value="1"/>
</dbReference>
<dbReference type="PROSITE" id="PS00745">
    <property type="entry name" value="RF_PROK_I"/>
    <property type="match status" value="1"/>
</dbReference>
<dbReference type="NCBIfam" id="TIGR00020">
    <property type="entry name" value="prfB"/>
    <property type="match status" value="1"/>
</dbReference>
<evidence type="ECO:0000313" key="8">
    <source>
        <dbReference type="Proteomes" id="UP000176780"/>
    </source>
</evidence>
<evidence type="ECO:0000256" key="1">
    <source>
        <dbReference type="ARBA" id="ARBA00010835"/>
    </source>
</evidence>
<protein>
    <recommendedName>
        <fullName evidence="4 5">Peptide chain release factor 2</fullName>
        <shortName evidence="4">RF-2</shortName>
    </recommendedName>
</protein>
<comment type="function">
    <text evidence="4">Peptide chain release factor 2 directs the termination of translation in response to the peptide chain termination codons UGA and UAA.</text>
</comment>
<reference evidence="7 8" key="1">
    <citation type="journal article" date="2016" name="Nat. Commun.">
        <title>Thousands of microbial genomes shed light on interconnected biogeochemical processes in an aquifer system.</title>
        <authorList>
            <person name="Anantharaman K."/>
            <person name="Brown C.T."/>
            <person name="Hug L.A."/>
            <person name="Sharon I."/>
            <person name="Castelle C.J."/>
            <person name="Probst A.J."/>
            <person name="Thomas B.C."/>
            <person name="Singh A."/>
            <person name="Wilkins M.J."/>
            <person name="Karaoz U."/>
            <person name="Brodie E.L."/>
            <person name="Williams K.H."/>
            <person name="Hubbard S.S."/>
            <person name="Banfield J.F."/>
        </authorList>
    </citation>
    <scope>NUCLEOTIDE SEQUENCE [LARGE SCALE GENOMIC DNA]</scope>
</reference>
<name>A0A1F5HLX7_9BACT</name>
<dbReference type="Gene3D" id="1.20.58.410">
    <property type="entry name" value="Release factor"/>
    <property type="match status" value="1"/>
</dbReference>
<dbReference type="GO" id="GO:0005737">
    <property type="term" value="C:cytoplasm"/>
    <property type="evidence" value="ECO:0007669"/>
    <property type="project" value="UniProtKB-SubCell"/>
</dbReference>
<evidence type="ECO:0000259" key="6">
    <source>
        <dbReference type="PROSITE" id="PS00745"/>
    </source>
</evidence>
<feature type="domain" description="Prokaryotic-type class I peptide chain release factors" evidence="6">
    <location>
        <begin position="239"/>
        <end position="255"/>
    </location>
</feature>
<dbReference type="Proteomes" id="UP000176780">
    <property type="component" value="Unassembled WGS sequence"/>
</dbReference>
<gene>
    <name evidence="4" type="primary">prfB</name>
    <name evidence="7" type="ORF">A3B51_00580</name>
</gene>
<dbReference type="InterPro" id="IPR045853">
    <property type="entry name" value="Pep_chain_release_fac_I_sf"/>
</dbReference>
<dbReference type="SUPFAM" id="SSF75620">
    <property type="entry name" value="Release factor"/>
    <property type="match status" value="1"/>
</dbReference>
<dbReference type="PANTHER" id="PTHR43116">
    <property type="entry name" value="PEPTIDE CHAIN RELEASE FACTOR 2"/>
    <property type="match status" value="1"/>
</dbReference>
<dbReference type="InterPro" id="IPR005139">
    <property type="entry name" value="PCRF"/>
</dbReference>
<sequence length="361" mass="41239">MDYLKQLDDLRDRYLAIQKNFDKSKRLDQLQKLQDQSRVPNFWRSPSYAQKVMKMIASLNGEISSFDSIDKGITGLREMVVLSQKDPNISQEMATQISSLRGKIEDLETKIFLSGQYDANDAIMSIHAGQGGVEAMDWVDMLSRMYQKYFSQKKWDFEVISEIPGEEAGYKTVTIVVEESFAYGLIKGEAGVHRLVRLSPFNAANLRQTSFALVEIMPQIEEDATLDIKPDDIEFEAFRAGGHGGQNVNKVSTAVRLKHKPTGIIVTCQTQRYQAQNRENALKLLKAKLWILKQKEQEEEKEKIKGSHVTPGWGNQIRSYVLHPYKMVKDLRTDYQTSDAQAVLDGDLDQFIKQEMALFKK</sequence>